<name>A0ABN8PJM5_9CNID</name>
<sequence>MWRTRKRKSSKVESCTDVQGRNRTKCPCFVNGLGCKNCHCYNCKNIYGEKESSLEKNKDLPTGKRKSGLSSPPSLKRQRGSQFLKENGITNHTDHSGGWSELEGCILDMTESFLYSTSILPSKENISTLYNYVIQSSAGRNSDVKNTKSLAQVIGKLDYKKRRLDAIL</sequence>
<organism evidence="2 3">
    <name type="scientific">Porites lobata</name>
    <dbReference type="NCBI Taxonomy" id="104759"/>
    <lineage>
        <taxon>Eukaryota</taxon>
        <taxon>Metazoa</taxon>
        <taxon>Cnidaria</taxon>
        <taxon>Anthozoa</taxon>
        <taxon>Hexacorallia</taxon>
        <taxon>Scleractinia</taxon>
        <taxon>Fungiina</taxon>
        <taxon>Poritidae</taxon>
        <taxon>Porites</taxon>
    </lineage>
</organism>
<feature type="non-terminal residue" evidence="2">
    <location>
        <position position="168"/>
    </location>
</feature>
<protein>
    <recommendedName>
        <fullName evidence="4">CRC domain-containing protein</fullName>
    </recommendedName>
</protein>
<comment type="caution">
    <text evidence="2">The sequence shown here is derived from an EMBL/GenBank/DDBJ whole genome shotgun (WGS) entry which is preliminary data.</text>
</comment>
<evidence type="ECO:0008006" key="4">
    <source>
        <dbReference type="Google" id="ProtNLM"/>
    </source>
</evidence>
<proteinExistence type="predicted"/>
<keyword evidence="3" id="KW-1185">Reference proteome</keyword>
<gene>
    <name evidence="2" type="ORF">PLOB_00042427</name>
</gene>
<dbReference type="EMBL" id="CALNXK010000069">
    <property type="protein sequence ID" value="CAH3142563.1"/>
    <property type="molecule type" value="Genomic_DNA"/>
</dbReference>
<reference evidence="2 3" key="1">
    <citation type="submission" date="2022-05" db="EMBL/GenBank/DDBJ databases">
        <authorList>
            <consortium name="Genoscope - CEA"/>
            <person name="William W."/>
        </authorList>
    </citation>
    <scope>NUCLEOTIDE SEQUENCE [LARGE SCALE GENOMIC DNA]</scope>
</reference>
<dbReference type="Proteomes" id="UP001159405">
    <property type="component" value="Unassembled WGS sequence"/>
</dbReference>
<feature type="region of interest" description="Disordered" evidence="1">
    <location>
        <begin position="54"/>
        <end position="81"/>
    </location>
</feature>
<evidence type="ECO:0000313" key="3">
    <source>
        <dbReference type="Proteomes" id="UP001159405"/>
    </source>
</evidence>
<accession>A0ABN8PJM5</accession>
<evidence type="ECO:0000256" key="1">
    <source>
        <dbReference type="SAM" id="MobiDB-lite"/>
    </source>
</evidence>
<evidence type="ECO:0000313" key="2">
    <source>
        <dbReference type="EMBL" id="CAH3142563.1"/>
    </source>
</evidence>